<dbReference type="InterPro" id="IPR029063">
    <property type="entry name" value="SAM-dependent_MTases_sf"/>
</dbReference>
<reference evidence="2" key="1">
    <citation type="journal article" date="2019" name="Int. J. Syst. Evol. Microbiol.">
        <title>The Global Catalogue of Microorganisms (GCM) 10K type strain sequencing project: providing services to taxonomists for standard genome sequencing and annotation.</title>
        <authorList>
            <consortium name="The Broad Institute Genomics Platform"/>
            <consortium name="The Broad Institute Genome Sequencing Center for Infectious Disease"/>
            <person name="Wu L."/>
            <person name="Ma J."/>
        </authorList>
    </citation>
    <scope>NUCLEOTIDE SEQUENCE [LARGE SCALE GENOMIC DNA]</scope>
    <source>
        <strain evidence="2">CGMCC 4.7132</strain>
    </source>
</reference>
<dbReference type="GO" id="GO:0032259">
    <property type="term" value="P:methylation"/>
    <property type="evidence" value="ECO:0007669"/>
    <property type="project" value="UniProtKB-KW"/>
</dbReference>
<keyword evidence="2" id="KW-1185">Reference proteome</keyword>
<organism evidence="1 2">
    <name type="scientific">Sphaerisporangium dianthi</name>
    <dbReference type="NCBI Taxonomy" id="1436120"/>
    <lineage>
        <taxon>Bacteria</taxon>
        <taxon>Bacillati</taxon>
        <taxon>Actinomycetota</taxon>
        <taxon>Actinomycetes</taxon>
        <taxon>Streptosporangiales</taxon>
        <taxon>Streptosporangiaceae</taxon>
        <taxon>Sphaerisporangium</taxon>
    </lineage>
</organism>
<dbReference type="GO" id="GO:0008168">
    <property type="term" value="F:methyltransferase activity"/>
    <property type="evidence" value="ECO:0007669"/>
    <property type="project" value="UniProtKB-KW"/>
</dbReference>
<dbReference type="RefSeq" id="WP_380835684.1">
    <property type="nucleotide sequence ID" value="NZ_JBHSFP010000001.1"/>
</dbReference>
<keyword evidence="1" id="KW-0808">Transferase</keyword>
<evidence type="ECO:0000313" key="2">
    <source>
        <dbReference type="Proteomes" id="UP001596004"/>
    </source>
</evidence>
<gene>
    <name evidence="1" type="ORF">ACFO60_00795</name>
</gene>
<dbReference type="SUPFAM" id="SSF53335">
    <property type="entry name" value="S-adenosyl-L-methionine-dependent methyltransferases"/>
    <property type="match status" value="1"/>
</dbReference>
<dbReference type="EMBL" id="JBHSFP010000001">
    <property type="protein sequence ID" value="MFC4529283.1"/>
    <property type="molecule type" value="Genomic_DNA"/>
</dbReference>
<accession>A0ABV9C959</accession>
<keyword evidence="1" id="KW-0489">Methyltransferase</keyword>
<proteinExistence type="predicted"/>
<dbReference type="Pfam" id="PF04672">
    <property type="entry name" value="Methyltransf_19"/>
    <property type="match status" value="1"/>
</dbReference>
<evidence type="ECO:0000313" key="1">
    <source>
        <dbReference type="EMBL" id="MFC4529283.1"/>
    </source>
</evidence>
<dbReference type="EC" id="2.1.1.-" evidence="1"/>
<dbReference type="PIRSF" id="PIRSF017393">
    <property type="entry name" value="MTase_SAV2177"/>
    <property type="match status" value="1"/>
</dbReference>
<dbReference type="Gene3D" id="3.40.50.150">
    <property type="entry name" value="Vaccinia Virus protein VP39"/>
    <property type="match status" value="1"/>
</dbReference>
<sequence>MNPEPLSPSFDPVTPNVGRMYDYYLGGKDNYASDREAAERVIGVFPRTRELAVANRRFLRRAVEYAAGEAGIDQFLDIGSGLPTQENVHEVAQRAVPGARVAYVDQEPIVLSHGQALLATDDQTVMVAGDLRRPHEIVGDATIREHLDFDRPMAVLLVFVLHFIRDEEDPRGIVRTLMDALVPGSVLVLSHAEADRRLMPGTSVYDRASSPAVLRSYDEIETFFDGLDLVEPGVTRLDDWRPGTPLHREDDLPAYCGVAHKR</sequence>
<comment type="caution">
    <text evidence="1">The sequence shown here is derived from an EMBL/GenBank/DDBJ whole genome shotgun (WGS) entry which is preliminary data.</text>
</comment>
<name>A0ABV9C959_9ACTN</name>
<dbReference type="InterPro" id="IPR006764">
    <property type="entry name" value="SAM_dep_MeTrfase_SAV2177_type"/>
</dbReference>
<dbReference type="Proteomes" id="UP001596004">
    <property type="component" value="Unassembled WGS sequence"/>
</dbReference>
<protein>
    <submittedName>
        <fullName evidence="1">SAM-dependent methyltransferase</fullName>
        <ecNumber evidence="1">2.1.1.-</ecNumber>
    </submittedName>
</protein>